<feature type="transmembrane region" description="Helical" evidence="11">
    <location>
        <begin position="262"/>
        <end position="280"/>
    </location>
</feature>
<feature type="transmembrane region" description="Helical" evidence="11">
    <location>
        <begin position="238"/>
        <end position="256"/>
    </location>
</feature>
<feature type="transmembrane region" description="Helical" evidence="11">
    <location>
        <begin position="308"/>
        <end position="332"/>
    </location>
</feature>
<evidence type="ECO:0000256" key="11">
    <source>
        <dbReference type="SAM" id="Phobius"/>
    </source>
</evidence>
<keyword evidence="8 11" id="KW-0472">Membrane</keyword>
<evidence type="ECO:0000256" key="8">
    <source>
        <dbReference type="ARBA" id="ARBA00023136"/>
    </source>
</evidence>
<dbReference type="EMBL" id="BAABCP010000001">
    <property type="protein sequence ID" value="GAA3933420.1"/>
    <property type="molecule type" value="Genomic_DNA"/>
</dbReference>
<proteinExistence type="predicted"/>
<evidence type="ECO:0000256" key="6">
    <source>
        <dbReference type="ARBA" id="ARBA00022692"/>
    </source>
</evidence>
<keyword evidence="5" id="KW-0762">Sugar transport</keyword>
<keyword evidence="4" id="KW-0997">Cell inner membrane</keyword>
<feature type="transmembrane region" description="Helical" evidence="11">
    <location>
        <begin position="103"/>
        <end position="121"/>
    </location>
</feature>
<sequence>MSMSTRPTDGTSTDGLLDRQDERLAADTGAAGQLRAAWRRIRSGDIGSLPVIIGLILIAVVFQILNPLFLSSTNIVNLMLDSAAVGTIAVGVVLVLLLAQIDLSIGSVSGLSAAVLAVLYVQLGLPLWIALLAPMLIGAVIGLIYAGLFLRFGVPSFVSTLGGLLAVLGLQLLLLGNNGSINLPFDSFIVEFAQTMFLPAPLAYVLAAAIAGWYLLAAVHTRRTRRRGSLSAASMTGILVRTGTILVVLEAVVWYLNTSRGVAAMFVFFLAVIAVVAYALKRTRWGRAMYAIGGNVEAARRAGIHVNWVYVSAFAISSLLAAVGGLLAAGRLAAATLSSGTGDVNLTAIAAAVIGGTSLFGGRGHAQSALLGILVIEAIASGLNLLNLDSSIRFMVTGGVLVLAVVVDSLSRRSRAAHGTA</sequence>
<dbReference type="CDD" id="cd06579">
    <property type="entry name" value="TM_PBP1_transp_AraH_like"/>
    <property type="match status" value="1"/>
</dbReference>
<organism evidence="12 13">
    <name type="scientific">Microbacterium soli</name>
    <dbReference type="NCBI Taxonomy" id="446075"/>
    <lineage>
        <taxon>Bacteria</taxon>
        <taxon>Bacillati</taxon>
        <taxon>Actinomycetota</taxon>
        <taxon>Actinomycetes</taxon>
        <taxon>Micrococcales</taxon>
        <taxon>Microbacteriaceae</taxon>
        <taxon>Microbacterium</taxon>
    </lineage>
</organism>
<evidence type="ECO:0000256" key="2">
    <source>
        <dbReference type="ARBA" id="ARBA00022448"/>
    </source>
</evidence>
<evidence type="ECO:0000256" key="4">
    <source>
        <dbReference type="ARBA" id="ARBA00022519"/>
    </source>
</evidence>
<keyword evidence="3" id="KW-1003">Cell membrane</keyword>
<gene>
    <name evidence="12" type="ORF">GCM10022383_09960</name>
</gene>
<evidence type="ECO:0000256" key="9">
    <source>
        <dbReference type="ARBA" id="ARBA00035611"/>
    </source>
</evidence>
<keyword evidence="6 11" id="KW-0812">Transmembrane</keyword>
<name>A0ABP7N1V3_9MICO</name>
<keyword evidence="13" id="KW-1185">Reference proteome</keyword>
<feature type="transmembrane region" description="Helical" evidence="11">
    <location>
        <begin position="157"/>
        <end position="176"/>
    </location>
</feature>
<evidence type="ECO:0000313" key="12">
    <source>
        <dbReference type="EMBL" id="GAA3933420.1"/>
    </source>
</evidence>
<comment type="function">
    <text evidence="9">Part of the binding-protein-dependent transport system for D-xylose. Probably responsible for the translocation of the substrate across the membrane.</text>
</comment>
<dbReference type="InterPro" id="IPR001851">
    <property type="entry name" value="ABC_transp_permease"/>
</dbReference>
<feature type="transmembrane region" description="Helical" evidence="11">
    <location>
        <begin position="392"/>
        <end position="410"/>
    </location>
</feature>
<evidence type="ECO:0000256" key="3">
    <source>
        <dbReference type="ARBA" id="ARBA00022475"/>
    </source>
</evidence>
<dbReference type="Pfam" id="PF02653">
    <property type="entry name" value="BPD_transp_2"/>
    <property type="match status" value="1"/>
</dbReference>
<feature type="transmembrane region" description="Helical" evidence="11">
    <location>
        <begin position="75"/>
        <end position="98"/>
    </location>
</feature>
<comment type="subcellular location">
    <subcellularLocation>
        <location evidence="1">Cell membrane</location>
        <topology evidence="1">Multi-pass membrane protein</topology>
    </subcellularLocation>
</comment>
<feature type="transmembrane region" description="Helical" evidence="11">
    <location>
        <begin position="196"/>
        <end position="217"/>
    </location>
</feature>
<dbReference type="PANTHER" id="PTHR32196">
    <property type="entry name" value="ABC TRANSPORTER PERMEASE PROTEIN YPHD-RELATED-RELATED"/>
    <property type="match status" value="1"/>
</dbReference>
<feature type="transmembrane region" description="Helical" evidence="11">
    <location>
        <begin position="369"/>
        <end position="386"/>
    </location>
</feature>
<evidence type="ECO:0000256" key="5">
    <source>
        <dbReference type="ARBA" id="ARBA00022597"/>
    </source>
</evidence>
<evidence type="ECO:0000313" key="13">
    <source>
        <dbReference type="Proteomes" id="UP001501591"/>
    </source>
</evidence>
<feature type="transmembrane region" description="Helical" evidence="11">
    <location>
        <begin position="49"/>
        <end position="69"/>
    </location>
</feature>
<evidence type="ECO:0000256" key="7">
    <source>
        <dbReference type="ARBA" id="ARBA00022989"/>
    </source>
</evidence>
<evidence type="ECO:0000256" key="1">
    <source>
        <dbReference type="ARBA" id="ARBA00004651"/>
    </source>
</evidence>
<reference evidence="13" key="1">
    <citation type="journal article" date="2019" name="Int. J. Syst. Evol. Microbiol.">
        <title>The Global Catalogue of Microorganisms (GCM) 10K type strain sequencing project: providing services to taxonomists for standard genome sequencing and annotation.</title>
        <authorList>
            <consortium name="The Broad Institute Genomics Platform"/>
            <consortium name="The Broad Institute Genome Sequencing Center for Infectious Disease"/>
            <person name="Wu L."/>
            <person name="Ma J."/>
        </authorList>
    </citation>
    <scope>NUCLEOTIDE SEQUENCE [LARGE SCALE GENOMIC DNA]</scope>
    <source>
        <strain evidence="13">JCM 17024</strain>
    </source>
</reference>
<protein>
    <recommendedName>
        <fullName evidence="10">Xylose transport system permease protein XylH</fullName>
    </recommendedName>
</protein>
<evidence type="ECO:0000256" key="10">
    <source>
        <dbReference type="ARBA" id="ARBA00035686"/>
    </source>
</evidence>
<comment type="caution">
    <text evidence="12">The sequence shown here is derived from an EMBL/GenBank/DDBJ whole genome shotgun (WGS) entry which is preliminary data.</text>
</comment>
<accession>A0ABP7N1V3</accession>
<keyword evidence="7 11" id="KW-1133">Transmembrane helix</keyword>
<dbReference type="PANTHER" id="PTHR32196:SF32">
    <property type="entry name" value="XYLOSE TRANSPORT SYSTEM PERMEASE PROTEIN XYLH"/>
    <property type="match status" value="1"/>
</dbReference>
<feature type="transmembrane region" description="Helical" evidence="11">
    <location>
        <begin position="344"/>
        <end position="362"/>
    </location>
</feature>
<feature type="transmembrane region" description="Helical" evidence="11">
    <location>
        <begin position="127"/>
        <end position="150"/>
    </location>
</feature>
<keyword evidence="2" id="KW-0813">Transport</keyword>
<dbReference type="Proteomes" id="UP001501591">
    <property type="component" value="Unassembled WGS sequence"/>
</dbReference>